<organism evidence="1 2">
    <name type="scientific">Acaulospora colombiana</name>
    <dbReference type="NCBI Taxonomy" id="27376"/>
    <lineage>
        <taxon>Eukaryota</taxon>
        <taxon>Fungi</taxon>
        <taxon>Fungi incertae sedis</taxon>
        <taxon>Mucoromycota</taxon>
        <taxon>Glomeromycotina</taxon>
        <taxon>Glomeromycetes</taxon>
        <taxon>Diversisporales</taxon>
        <taxon>Acaulosporaceae</taxon>
        <taxon>Acaulospora</taxon>
    </lineage>
</organism>
<dbReference type="EMBL" id="CAJVPT010006045">
    <property type="protein sequence ID" value="CAG8526874.1"/>
    <property type="molecule type" value="Genomic_DNA"/>
</dbReference>
<name>A0ACA9LJX0_9GLOM</name>
<accession>A0ACA9LJX0</accession>
<sequence>MRQLTETTPETAFYLDLYGESDYGPGAYMRNLPNALYVSSIYAPVEVKNRTTDLWGGIKIPSLESLKFDHKDDDWAVVGNVSTYASLLGIPVNSTALKTAAKYAFTLNATAFNTQCGEPELFNIDPDDRKEQLDSAMFALKTPFVDATNERNISLVTYLRAARVRVMHNCTITPNFLLAKVECDSGHCRVSRIKKLADQDGQQTRAMLNRKTWYKIARELPKSTDDQFNGYGSQTERYLYDPQALYPNNHDVDLRNVSVADLSSRFTTIINTYYHATISPSLRLNSLVPSELYFSPHNPPKTAEAIVHTLSPKTYNRRWEWVLSAFVASLALLGVTITGIVYDRRVRQSILSFATDRLYIGGYRPSSATQRCGCKV</sequence>
<dbReference type="Proteomes" id="UP000789525">
    <property type="component" value="Unassembled WGS sequence"/>
</dbReference>
<protein>
    <submittedName>
        <fullName evidence="1">5028_t:CDS:1</fullName>
    </submittedName>
</protein>
<reference evidence="1" key="1">
    <citation type="submission" date="2021-06" db="EMBL/GenBank/DDBJ databases">
        <authorList>
            <person name="Kallberg Y."/>
            <person name="Tangrot J."/>
            <person name="Rosling A."/>
        </authorList>
    </citation>
    <scope>NUCLEOTIDE SEQUENCE</scope>
    <source>
        <strain evidence="1">CL356</strain>
    </source>
</reference>
<proteinExistence type="predicted"/>
<evidence type="ECO:0000313" key="1">
    <source>
        <dbReference type="EMBL" id="CAG8526874.1"/>
    </source>
</evidence>
<evidence type="ECO:0000313" key="2">
    <source>
        <dbReference type="Proteomes" id="UP000789525"/>
    </source>
</evidence>
<gene>
    <name evidence="1" type="ORF">ACOLOM_LOCUS3903</name>
</gene>
<comment type="caution">
    <text evidence="1">The sequence shown here is derived from an EMBL/GenBank/DDBJ whole genome shotgun (WGS) entry which is preliminary data.</text>
</comment>
<keyword evidence="2" id="KW-1185">Reference proteome</keyword>